<gene>
    <name evidence="2" type="ORF">RJ641_009559</name>
</gene>
<sequence length="99" mass="11042">MATAVTCATSGILYGVIAAVIYVPCIMSCTYRSKLRSKYGLIESPAPDWVVHCLFEWCALCQEYRELQARGLDPSIGKLLLPPLLLLLLLLSLFFQDVF</sequence>
<organism evidence="2 3">
    <name type="scientific">Dillenia turbinata</name>
    <dbReference type="NCBI Taxonomy" id="194707"/>
    <lineage>
        <taxon>Eukaryota</taxon>
        <taxon>Viridiplantae</taxon>
        <taxon>Streptophyta</taxon>
        <taxon>Embryophyta</taxon>
        <taxon>Tracheophyta</taxon>
        <taxon>Spermatophyta</taxon>
        <taxon>Magnoliopsida</taxon>
        <taxon>eudicotyledons</taxon>
        <taxon>Gunneridae</taxon>
        <taxon>Pentapetalae</taxon>
        <taxon>Dilleniales</taxon>
        <taxon>Dilleniaceae</taxon>
        <taxon>Dillenia</taxon>
    </lineage>
</organism>
<feature type="transmembrane region" description="Helical" evidence="1">
    <location>
        <begin position="79"/>
        <end position="96"/>
    </location>
</feature>
<reference evidence="2 3" key="1">
    <citation type="submission" date="2023-12" db="EMBL/GenBank/DDBJ databases">
        <title>A high-quality genome assembly for Dillenia turbinata (Dilleniales).</title>
        <authorList>
            <person name="Chanderbali A."/>
        </authorList>
    </citation>
    <scope>NUCLEOTIDE SEQUENCE [LARGE SCALE GENOMIC DNA]</scope>
    <source>
        <strain evidence="2">LSX21</strain>
        <tissue evidence="2">Leaf</tissue>
    </source>
</reference>
<dbReference type="NCBIfam" id="TIGR01571">
    <property type="entry name" value="A_thal_Cys_rich"/>
    <property type="match status" value="1"/>
</dbReference>
<proteinExistence type="predicted"/>
<evidence type="ECO:0000313" key="3">
    <source>
        <dbReference type="Proteomes" id="UP001370490"/>
    </source>
</evidence>
<keyword evidence="3" id="KW-1185">Reference proteome</keyword>
<feature type="transmembrane region" description="Helical" evidence="1">
    <location>
        <begin position="12"/>
        <end position="31"/>
    </location>
</feature>
<dbReference type="Pfam" id="PF04749">
    <property type="entry name" value="PLAC8"/>
    <property type="match status" value="1"/>
</dbReference>
<name>A0AAN8Z9A1_9MAGN</name>
<dbReference type="InterPro" id="IPR006461">
    <property type="entry name" value="PLAC_motif_containing"/>
</dbReference>
<keyword evidence="1" id="KW-1133">Transmembrane helix</keyword>
<comment type="caution">
    <text evidence="2">The sequence shown here is derived from an EMBL/GenBank/DDBJ whole genome shotgun (WGS) entry which is preliminary data.</text>
</comment>
<dbReference type="AlphaFoldDB" id="A0AAN8Z9A1"/>
<dbReference type="PANTHER" id="PTHR15907">
    <property type="entry name" value="DUF614 FAMILY PROTEIN-RELATED"/>
    <property type="match status" value="1"/>
</dbReference>
<dbReference type="EMBL" id="JBAMMX010000016">
    <property type="protein sequence ID" value="KAK6925233.1"/>
    <property type="molecule type" value="Genomic_DNA"/>
</dbReference>
<keyword evidence="1" id="KW-0812">Transmembrane</keyword>
<protein>
    <submittedName>
        <fullName evidence="2">PLAC8 motif-containing protein</fullName>
    </submittedName>
</protein>
<accession>A0AAN8Z9A1</accession>
<evidence type="ECO:0000256" key="1">
    <source>
        <dbReference type="SAM" id="Phobius"/>
    </source>
</evidence>
<dbReference type="Proteomes" id="UP001370490">
    <property type="component" value="Unassembled WGS sequence"/>
</dbReference>
<keyword evidence="1" id="KW-0472">Membrane</keyword>
<evidence type="ECO:0000313" key="2">
    <source>
        <dbReference type="EMBL" id="KAK6925233.1"/>
    </source>
</evidence>